<comment type="caution">
    <text evidence="8">The sequence shown here is derived from an EMBL/GenBank/DDBJ whole genome shotgun (WGS) entry which is preliminary data.</text>
</comment>
<evidence type="ECO:0000256" key="7">
    <source>
        <dbReference type="HAMAP-Rule" id="MF_00803"/>
    </source>
</evidence>
<dbReference type="SUPFAM" id="SSF144210">
    <property type="entry name" value="Nop10-like SnoRNP"/>
    <property type="match status" value="1"/>
</dbReference>
<evidence type="ECO:0000256" key="3">
    <source>
        <dbReference type="ARBA" id="ARBA00018821"/>
    </source>
</evidence>
<evidence type="ECO:0000313" key="8">
    <source>
        <dbReference type="EMBL" id="RZN69249.1"/>
    </source>
</evidence>
<name>A0A520KXN5_9EURY</name>
<sequence>MRSKLRKCDDCEEYTLKEFCQRCGRRTSVPAPAKFSPEDPYGRYRRKMKFKDYRSDRDWKF</sequence>
<evidence type="ECO:0000256" key="6">
    <source>
        <dbReference type="ARBA" id="ARBA00023274"/>
    </source>
</evidence>
<proteinExistence type="inferred from homology"/>
<evidence type="ECO:0000256" key="2">
    <source>
        <dbReference type="ARBA" id="ARBA00009462"/>
    </source>
</evidence>
<comment type="function">
    <text evidence="1 7">Involved in ribosome biogenesis; more specifically in 18S rRNA pseudouridylation and in cleavage of pre-rRNA.</text>
</comment>
<dbReference type="NCBIfam" id="NF009623">
    <property type="entry name" value="PRK13130.1"/>
    <property type="match status" value="1"/>
</dbReference>
<dbReference type="InterPro" id="IPR036756">
    <property type="entry name" value="H/ACA_rnp_Nop10_sf"/>
</dbReference>
<gene>
    <name evidence="7" type="primary">nop10</name>
    <name evidence="8" type="ORF">EF807_04780</name>
</gene>
<reference evidence="8 9" key="1">
    <citation type="journal article" date="2019" name="Nat. Microbiol.">
        <title>Wide diversity of methane and short-chain alkane metabolisms in uncultured archaea.</title>
        <authorList>
            <person name="Borrel G."/>
            <person name="Adam P.S."/>
            <person name="McKay L.J."/>
            <person name="Chen L.X."/>
            <person name="Sierra-Garcia I.N."/>
            <person name="Sieber C.M."/>
            <person name="Letourneur Q."/>
            <person name="Ghozlane A."/>
            <person name="Andersen G.L."/>
            <person name="Li W.J."/>
            <person name="Hallam S.J."/>
            <person name="Muyzer G."/>
            <person name="de Oliveira V.M."/>
            <person name="Inskeep W.P."/>
            <person name="Banfield J.F."/>
            <person name="Gribaldo S."/>
        </authorList>
    </citation>
    <scope>NUCLEOTIDE SEQUENCE [LARGE SCALE GENOMIC DNA]</scope>
    <source>
        <strain evidence="8">NM1b</strain>
    </source>
</reference>
<organism evidence="8 9">
    <name type="scientific">Candidatus Methanolliviera hydrocarbonicum</name>
    <dbReference type="NCBI Taxonomy" id="2491085"/>
    <lineage>
        <taxon>Archaea</taxon>
        <taxon>Methanobacteriati</taxon>
        <taxon>Methanobacteriota</taxon>
        <taxon>Candidatus Methanoliparia</taxon>
        <taxon>Candidatus Methanoliparales</taxon>
        <taxon>Candidatus Methanollivieraceae</taxon>
        <taxon>Candidatus Methanolliviera</taxon>
    </lineage>
</organism>
<keyword evidence="6 7" id="KW-0687">Ribonucleoprotein</keyword>
<dbReference type="EMBL" id="RXIL01000083">
    <property type="protein sequence ID" value="RZN69249.1"/>
    <property type="molecule type" value="Genomic_DNA"/>
</dbReference>
<dbReference type="InterPro" id="IPR023532">
    <property type="entry name" value="Nop10_arc-typ"/>
</dbReference>
<dbReference type="GO" id="GO:0006364">
    <property type="term" value="P:rRNA processing"/>
    <property type="evidence" value="ECO:0007669"/>
    <property type="project" value="UniProtKB-UniRule"/>
</dbReference>
<dbReference type="HAMAP" id="MF_00803">
    <property type="entry name" value="Nop10"/>
    <property type="match status" value="1"/>
</dbReference>
<evidence type="ECO:0000256" key="4">
    <source>
        <dbReference type="ARBA" id="ARBA00022517"/>
    </source>
</evidence>
<dbReference type="AlphaFoldDB" id="A0A520KXN5"/>
<dbReference type="GO" id="GO:1990904">
    <property type="term" value="C:ribonucleoprotein complex"/>
    <property type="evidence" value="ECO:0007669"/>
    <property type="project" value="UniProtKB-KW"/>
</dbReference>
<keyword evidence="5 7" id="KW-0698">rRNA processing</keyword>
<comment type="similarity">
    <text evidence="2 7">Belongs to the NOP10 family.</text>
</comment>
<dbReference type="Pfam" id="PF04135">
    <property type="entry name" value="Nop10p"/>
    <property type="match status" value="1"/>
</dbReference>
<evidence type="ECO:0000256" key="1">
    <source>
        <dbReference type="ARBA" id="ARBA00002325"/>
    </source>
</evidence>
<evidence type="ECO:0000256" key="5">
    <source>
        <dbReference type="ARBA" id="ARBA00022552"/>
    </source>
</evidence>
<keyword evidence="4 7" id="KW-0690">Ribosome biogenesis</keyword>
<accession>A0A520KXN5</accession>
<dbReference type="GO" id="GO:0030515">
    <property type="term" value="F:snoRNA binding"/>
    <property type="evidence" value="ECO:0007669"/>
    <property type="project" value="InterPro"/>
</dbReference>
<dbReference type="GO" id="GO:0001522">
    <property type="term" value="P:pseudouridine synthesis"/>
    <property type="evidence" value="ECO:0007669"/>
    <property type="project" value="InterPro"/>
</dbReference>
<protein>
    <recommendedName>
        <fullName evidence="3 7">Ribosome biogenesis protein Nop10</fullName>
    </recommendedName>
</protein>
<dbReference type="Proteomes" id="UP000320766">
    <property type="component" value="Unassembled WGS sequence"/>
</dbReference>
<dbReference type="InterPro" id="IPR007264">
    <property type="entry name" value="H/ACA_rnp_Nop10"/>
</dbReference>
<evidence type="ECO:0000313" key="9">
    <source>
        <dbReference type="Proteomes" id="UP000320766"/>
    </source>
</evidence>
<dbReference type="Gene3D" id="2.20.28.40">
    <property type="entry name" value="H/ACA ribonucleoprotein complex, subunit Nop10"/>
    <property type="match status" value="1"/>
</dbReference>